<organism evidence="2 3">
    <name type="scientific">Hymenochirus boettgeri</name>
    <name type="common">Congo dwarf clawed frog</name>
    <dbReference type="NCBI Taxonomy" id="247094"/>
    <lineage>
        <taxon>Eukaryota</taxon>
        <taxon>Metazoa</taxon>
        <taxon>Chordata</taxon>
        <taxon>Craniata</taxon>
        <taxon>Vertebrata</taxon>
        <taxon>Euteleostomi</taxon>
        <taxon>Amphibia</taxon>
        <taxon>Batrachia</taxon>
        <taxon>Anura</taxon>
        <taxon>Pipoidea</taxon>
        <taxon>Pipidae</taxon>
        <taxon>Pipinae</taxon>
        <taxon>Hymenochirus</taxon>
    </lineage>
</organism>
<keyword evidence="3" id="KW-1185">Reference proteome</keyword>
<proteinExistence type="predicted"/>
<evidence type="ECO:0000256" key="1">
    <source>
        <dbReference type="SAM" id="SignalP"/>
    </source>
</evidence>
<evidence type="ECO:0000313" key="2">
    <source>
        <dbReference type="EMBL" id="KAG8453673.1"/>
    </source>
</evidence>
<protein>
    <submittedName>
        <fullName evidence="2">Uncharacterized protein</fullName>
    </submittedName>
</protein>
<reference evidence="2" key="1">
    <citation type="thesis" date="2020" institute="ProQuest LLC" country="789 East Eisenhower Parkway, Ann Arbor, MI, USA">
        <title>Comparative Genomics and Chromosome Evolution.</title>
        <authorList>
            <person name="Mudd A.B."/>
        </authorList>
    </citation>
    <scope>NUCLEOTIDE SEQUENCE</scope>
    <source>
        <strain evidence="2">Female2</strain>
        <tissue evidence="2">Blood</tissue>
    </source>
</reference>
<accession>A0A8T2KBM3</accession>
<comment type="caution">
    <text evidence="2">The sequence shown here is derived from an EMBL/GenBank/DDBJ whole genome shotgun (WGS) entry which is preliminary data.</text>
</comment>
<dbReference type="EMBL" id="JAACNH010000001">
    <property type="protein sequence ID" value="KAG8453673.1"/>
    <property type="molecule type" value="Genomic_DNA"/>
</dbReference>
<dbReference type="AlphaFoldDB" id="A0A8T2KBM3"/>
<gene>
    <name evidence="2" type="ORF">GDO86_000344</name>
</gene>
<feature type="chain" id="PRO_5035803837" evidence="1">
    <location>
        <begin position="25"/>
        <end position="99"/>
    </location>
</feature>
<sequence length="99" mass="11255">MWNIQDQLLFQFLIIVGCTSKNLGATNIYKNFTDSMNIKFHSVQPLLSSDCILTHHKEQKPSVRHTVANPKLSSSKSDRNTISIISMEISLANTQKNHR</sequence>
<evidence type="ECO:0000313" key="3">
    <source>
        <dbReference type="Proteomes" id="UP000812440"/>
    </source>
</evidence>
<keyword evidence="1" id="KW-0732">Signal</keyword>
<dbReference type="Proteomes" id="UP000812440">
    <property type="component" value="Chromosome 1"/>
</dbReference>
<feature type="signal peptide" evidence="1">
    <location>
        <begin position="1"/>
        <end position="24"/>
    </location>
</feature>
<name>A0A8T2KBM3_9PIPI</name>